<dbReference type="InterPro" id="IPR044666">
    <property type="entry name" value="Cyclophilin_A-like"/>
</dbReference>
<dbReference type="SUPFAM" id="SSF50891">
    <property type="entry name" value="Cyclophilin-like"/>
    <property type="match status" value="2"/>
</dbReference>
<dbReference type="GO" id="GO:0016853">
    <property type="term" value="F:isomerase activity"/>
    <property type="evidence" value="ECO:0007669"/>
    <property type="project" value="UniProtKB-KW"/>
</dbReference>
<dbReference type="Proteomes" id="UP001165381">
    <property type="component" value="Unassembled WGS sequence"/>
</dbReference>
<evidence type="ECO:0000313" key="6">
    <source>
        <dbReference type="Proteomes" id="UP001165381"/>
    </source>
</evidence>
<dbReference type="Pfam" id="PF00160">
    <property type="entry name" value="Pro_isomerase"/>
    <property type="match status" value="2"/>
</dbReference>
<reference evidence="5" key="1">
    <citation type="submission" date="2022-05" db="EMBL/GenBank/DDBJ databases">
        <authorList>
            <person name="Park J.-S."/>
        </authorList>
    </citation>
    <scope>NUCLEOTIDE SEQUENCE</scope>
    <source>
        <strain evidence="5">2012CJ34-3</strain>
    </source>
</reference>
<dbReference type="PANTHER" id="PTHR45625:SF4">
    <property type="entry name" value="PEPTIDYLPROLYL ISOMERASE DOMAIN AND WD REPEAT-CONTAINING PROTEIN 1"/>
    <property type="match status" value="1"/>
</dbReference>
<dbReference type="InterPro" id="IPR002130">
    <property type="entry name" value="Cyclophilin-type_PPIase_dom"/>
</dbReference>
<dbReference type="EMBL" id="JAMFLZ010000002">
    <property type="protein sequence ID" value="MCL6294355.1"/>
    <property type="molecule type" value="Genomic_DNA"/>
</dbReference>
<dbReference type="PROSITE" id="PS50072">
    <property type="entry name" value="CSA_PPIASE_2"/>
    <property type="match status" value="1"/>
</dbReference>
<gene>
    <name evidence="5" type="ORF">M3P09_05080</name>
</gene>
<protein>
    <recommendedName>
        <fullName evidence="1">peptidylprolyl isomerase</fullName>
        <ecNumber evidence="1">5.2.1.8</ecNumber>
    </recommendedName>
</protein>
<keyword evidence="2" id="KW-0697">Rotamase</keyword>
<dbReference type="PROSITE" id="PS51257">
    <property type="entry name" value="PROKAR_LIPOPROTEIN"/>
    <property type="match status" value="1"/>
</dbReference>
<evidence type="ECO:0000256" key="1">
    <source>
        <dbReference type="ARBA" id="ARBA00013194"/>
    </source>
</evidence>
<evidence type="ECO:0000313" key="5">
    <source>
        <dbReference type="EMBL" id="MCL6294355.1"/>
    </source>
</evidence>
<comment type="caution">
    <text evidence="5">The sequence shown here is derived from an EMBL/GenBank/DDBJ whole genome shotgun (WGS) entry which is preliminary data.</text>
</comment>
<dbReference type="EC" id="5.2.1.8" evidence="1"/>
<dbReference type="CDD" id="cd00317">
    <property type="entry name" value="cyclophilin"/>
    <property type="match status" value="1"/>
</dbReference>
<dbReference type="InterPro" id="IPR029000">
    <property type="entry name" value="Cyclophilin-like_dom_sf"/>
</dbReference>
<feature type="domain" description="PPIase cyclophilin-type" evidence="4">
    <location>
        <begin position="43"/>
        <end position="295"/>
    </location>
</feature>
<keyword evidence="3 5" id="KW-0413">Isomerase</keyword>
<accession>A0ABT0QEF4</accession>
<sequence length="301" mass="34392">MKKIITFFLGSLLFLLLGCDKKIEEGVMESDLTKDVEMITDFGKIVIRLSDDTPKHQHNFIKLVNNRFYDSIAFHRVIEGFMIQSGNPTSKPNTSFNPDGNPKLSYTLEAEFRPNLFHKRGAIGAAREGDIANPSRSSSGFQFYIVQRSKQTDSTLNKALERVNFMSARNNVINSSKIKPDVDEYIRLMKRNQLINEEDLTDEDSLLFNTLKNKIDSYNMDSLAKIELKNIKQYNYPKAHTDVYKTIGGTPHLDQNYTVFGEVVKGMNIVDSIAKTKTDESDKPINDIRILSVKMIKRKSY</sequence>
<proteinExistence type="predicted"/>
<evidence type="ECO:0000256" key="3">
    <source>
        <dbReference type="ARBA" id="ARBA00023235"/>
    </source>
</evidence>
<dbReference type="PANTHER" id="PTHR45625">
    <property type="entry name" value="PEPTIDYL-PROLYL CIS-TRANS ISOMERASE-RELATED"/>
    <property type="match status" value="1"/>
</dbReference>
<keyword evidence="6" id="KW-1185">Reference proteome</keyword>
<evidence type="ECO:0000256" key="2">
    <source>
        <dbReference type="ARBA" id="ARBA00023110"/>
    </source>
</evidence>
<evidence type="ECO:0000259" key="4">
    <source>
        <dbReference type="PROSITE" id="PS50072"/>
    </source>
</evidence>
<organism evidence="5 6">
    <name type="scientific">Jejuia spongiicola</name>
    <dbReference type="NCBI Taxonomy" id="2942207"/>
    <lineage>
        <taxon>Bacteria</taxon>
        <taxon>Pseudomonadati</taxon>
        <taxon>Bacteroidota</taxon>
        <taxon>Flavobacteriia</taxon>
        <taxon>Flavobacteriales</taxon>
        <taxon>Flavobacteriaceae</taxon>
        <taxon>Jejuia</taxon>
    </lineage>
</organism>
<dbReference type="PRINTS" id="PR00153">
    <property type="entry name" value="CSAPPISMRASE"/>
</dbReference>
<dbReference type="Gene3D" id="2.40.100.10">
    <property type="entry name" value="Cyclophilin-like"/>
    <property type="match status" value="2"/>
</dbReference>
<dbReference type="RefSeq" id="WP_099564289.1">
    <property type="nucleotide sequence ID" value="NZ_JAMFLZ010000002.1"/>
</dbReference>
<name>A0ABT0QEF4_9FLAO</name>